<feature type="compositionally biased region" description="Polar residues" evidence="7">
    <location>
        <begin position="1"/>
        <end position="19"/>
    </location>
</feature>
<feature type="region of interest" description="Disordered" evidence="7">
    <location>
        <begin position="83"/>
        <end position="118"/>
    </location>
</feature>
<gene>
    <name evidence="9" type="ORF">LOD99_12866</name>
</gene>
<evidence type="ECO:0000256" key="2">
    <source>
        <dbReference type="ARBA" id="ARBA00004496"/>
    </source>
</evidence>
<dbReference type="SMART" id="SM00755">
    <property type="entry name" value="Grip"/>
    <property type="match status" value="1"/>
</dbReference>
<evidence type="ECO:0000256" key="7">
    <source>
        <dbReference type="SAM" id="MobiDB-lite"/>
    </source>
</evidence>
<evidence type="ECO:0000256" key="4">
    <source>
        <dbReference type="ARBA" id="ARBA00023054"/>
    </source>
</evidence>
<evidence type="ECO:0000256" key="1">
    <source>
        <dbReference type="ARBA" id="ARBA00004184"/>
    </source>
</evidence>
<dbReference type="Pfam" id="PF01465">
    <property type="entry name" value="GRIP"/>
    <property type="match status" value="1"/>
</dbReference>
<keyword evidence="5" id="KW-0472">Membrane</keyword>
<sequence length="633" mass="72538">MWKLSNMSLRANSPNTTQSDSDESLSGAVRPDTEYNSNLETASRAELVRYVQVLTKQSGTYERRFKDVVRAYKHLQTERDTLETSLKASLAQRTLSRPTGVGGDSEGESSQEDKDNVTDDVSVLTQAVATLTEEKARIEANYQEDKKQSIHEQKCQRKTLTDNLEQAEKDLCSLLKERQGLKEEVINLKTENTQLSLACSELRERIAELEKGLSEREESRYLQQILSLQRQVEEANESWRISELKAEETDKILREQRSSLGDQEMKISKIESELRLSNRQRYDTTSDLEGRVAELSGLVGRYQTQVTSQDREISELRQETYVTPQSADSSQLDTIIKLSEQENRLRTTLHTILRHVLLGESIGVEEACAMSTSELLTLLARHKPEVTPIHSPQTDSDKLCEEYRLRLDDAERNYRVRERELSEQLIAEREKGLKSDQLFEREVERKAIENKSKIGALESQLLRLREHTSSLLADKDSEICRLKNRSPSDNLSSLPYRDQQPTESAVNQFISVSGYYNDNNISSLHVSQTKLRKKNSKREAALRIEETERAVREVEGREIKHLEQLSFLQNEINRMDNCLARKDTNLEYLKNVVLQFVTGGEGNKKELLVPLSSVLKLTADESRLLSKSLNLKW</sequence>
<dbReference type="PROSITE" id="PS50913">
    <property type="entry name" value="GRIP"/>
    <property type="match status" value="1"/>
</dbReference>
<proteinExistence type="predicted"/>
<dbReference type="PANTHER" id="PTHR23157:SF25">
    <property type="entry name" value="GRIP AND COILED-COIL DOMAIN-CONTAINING PROTEIN 1"/>
    <property type="match status" value="1"/>
</dbReference>
<dbReference type="Proteomes" id="UP001165289">
    <property type="component" value="Unassembled WGS sequence"/>
</dbReference>
<evidence type="ECO:0000259" key="8">
    <source>
        <dbReference type="PROSITE" id="PS50913"/>
    </source>
</evidence>
<comment type="caution">
    <text evidence="9">The sequence shown here is derived from an EMBL/GenBank/DDBJ whole genome shotgun (WGS) entry which is preliminary data.</text>
</comment>
<feature type="domain" description="GRIP" evidence="8">
    <location>
        <begin position="579"/>
        <end position="628"/>
    </location>
</feature>
<evidence type="ECO:0000313" key="10">
    <source>
        <dbReference type="Proteomes" id="UP001165289"/>
    </source>
</evidence>
<feature type="coiled-coil region" evidence="6">
    <location>
        <begin position="121"/>
        <end position="238"/>
    </location>
</feature>
<name>A0AAV7JDF7_9METZ</name>
<protein>
    <submittedName>
        <fullName evidence="9">GRIP and coiled-coil domain-containing protein 1-like</fullName>
    </submittedName>
</protein>
<dbReference type="InterPro" id="IPR051952">
    <property type="entry name" value="Golgi-autophagy_related"/>
</dbReference>
<dbReference type="GO" id="GO:0005794">
    <property type="term" value="C:Golgi apparatus"/>
    <property type="evidence" value="ECO:0007669"/>
    <property type="project" value="TreeGrafter"/>
</dbReference>
<dbReference type="AlphaFoldDB" id="A0AAV7JDF7"/>
<dbReference type="PANTHER" id="PTHR23157">
    <property type="entry name" value="GRIP AND COILED-COIL DOMAIN-CONTAINING PROTEIN 1"/>
    <property type="match status" value="1"/>
</dbReference>
<evidence type="ECO:0000256" key="6">
    <source>
        <dbReference type="SAM" id="Coils"/>
    </source>
</evidence>
<evidence type="ECO:0000313" key="9">
    <source>
        <dbReference type="EMBL" id="KAI6646746.1"/>
    </source>
</evidence>
<keyword evidence="4 6" id="KW-0175">Coiled coil</keyword>
<evidence type="ECO:0000256" key="3">
    <source>
        <dbReference type="ARBA" id="ARBA00022490"/>
    </source>
</evidence>
<organism evidence="9 10">
    <name type="scientific">Oopsacas minuta</name>
    <dbReference type="NCBI Taxonomy" id="111878"/>
    <lineage>
        <taxon>Eukaryota</taxon>
        <taxon>Metazoa</taxon>
        <taxon>Porifera</taxon>
        <taxon>Hexactinellida</taxon>
        <taxon>Hexasterophora</taxon>
        <taxon>Lyssacinosida</taxon>
        <taxon>Leucopsacidae</taxon>
        <taxon>Oopsacas</taxon>
    </lineage>
</organism>
<comment type="subcellular location">
    <subcellularLocation>
        <location evidence="2">Cytoplasm</location>
    </subcellularLocation>
    <subcellularLocation>
        <location evidence="1">Endomembrane system</location>
        <topology evidence="1">Peripheral membrane protein</topology>
    </subcellularLocation>
</comment>
<evidence type="ECO:0000256" key="5">
    <source>
        <dbReference type="ARBA" id="ARBA00023136"/>
    </source>
</evidence>
<keyword evidence="10" id="KW-1185">Reference proteome</keyword>
<keyword evidence="3" id="KW-0963">Cytoplasm</keyword>
<reference evidence="9 10" key="1">
    <citation type="journal article" date="2023" name="BMC Biol.">
        <title>The compact genome of the sponge Oopsacas minuta (Hexactinellida) is lacking key metazoan core genes.</title>
        <authorList>
            <person name="Santini S."/>
            <person name="Schenkelaars Q."/>
            <person name="Jourda C."/>
            <person name="Duchesne M."/>
            <person name="Belahbib H."/>
            <person name="Rocher C."/>
            <person name="Selva M."/>
            <person name="Riesgo A."/>
            <person name="Vervoort M."/>
            <person name="Leys S.P."/>
            <person name="Kodjabachian L."/>
            <person name="Le Bivic A."/>
            <person name="Borchiellini C."/>
            <person name="Claverie J.M."/>
            <person name="Renard E."/>
        </authorList>
    </citation>
    <scope>NUCLEOTIDE SEQUENCE [LARGE SCALE GENOMIC DNA]</scope>
    <source>
        <strain evidence="9">SPO-2</strain>
    </source>
</reference>
<dbReference type="InterPro" id="IPR000237">
    <property type="entry name" value="GRIP_dom"/>
</dbReference>
<dbReference type="EMBL" id="JAKMXF010000354">
    <property type="protein sequence ID" value="KAI6646746.1"/>
    <property type="molecule type" value="Genomic_DNA"/>
</dbReference>
<feature type="compositionally biased region" description="Polar residues" evidence="7">
    <location>
        <begin position="83"/>
        <end position="97"/>
    </location>
</feature>
<accession>A0AAV7JDF7</accession>
<feature type="region of interest" description="Disordered" evidence="7">
    <location>
        <begin position="1"/>
        <end position="37"/>
    </location>
</feature>